<dbReference type="SUPFAM" id="SSF53850">
    <property type="entry name" value="Periplasmic binding protein-like II"/>
    <property type="match status" value="1"/>
</dbReference>
<dbReference type="EMBL" id="CP120366">
    <property type="protein sequence ID" value="WHS96306.1"/>
    <property type="molecule type" value="Genomic_DNA"/>
</dbReference>
<keyword evidence="4" id="KW-0804">Transcription</keyword>
<gene>
    <name evidence="6" type="ORF">PZL22_005169</name>
</gene>
<dbReference type="InterPro" id="IPR036390">
    <property type="entry name" value="WH_DNA-bd_sf"/>
</dbReference>
<evidence type="ECO:0000313" key="6">
    <source>
        <dbReference type="EMBL" id="WHS96306.1"/>
    </source>
</evidence>
<keyword evidence="3" id="KW-0238">DNA-binding</keyword>
<evidence type="ECO:0000313" key="7">
    <source>
        <dbReference type="Proteomes" id="UP001233264"/>
    </source>
</evidence>
<geneLocation type="plasmid" evidence="6 7">
    <name>pSkuCCBAU71714a</name>
</geneLocation>
<accession>A0ABY8TEG0</accession>
<evidence type="ECO:0000256" key="4">
    <source>
        <dbReference type="ARBA" id="ARBA00023163"/>
    </source>
</evidence>
<dbReference type="CDD" id="cd05466">
    <property type="entry name" value="PBP2_LTTR_substrate"/>
    <property type="match status" value="1"/>
</dbReference>
<sequence>MTTFFRCDKRGRSLLINRDLRSKMNLDLIDTFLDLLATGNFNRTAERLETTQSTISGRVKALEQAVGAKLFQRGRAGAIPTPSGLRFEQHARALKAGWAHARRDIGGLERYEGSLRVSGQFSLMRTLFLDWIGELHAINKHVALHLEADYSMQIIADLTNGATDIGVVFAPKFLPDLSIEEIGAQRLVMVSTEFANVADVTADRYIRACYTAYIERAHAELLPHLAHPALTVGFEELAIGIMKRFGGTTYLPEHALDYLASSGVSATVVEDAPDIHQPVYVATQRRRKHDPLVHRAILALKSVADRHFKISNVKDA</sequence>
<keyword evidence="7" id="KW-1185">Reference proteome</keyword>
<organism evidence="6 7">
    <name type="scientific">Sinorhizobium kummerowiae</name>
    <dbReference type="NCBI Taxonomy" id="158892"/>
    <lineage>
        <taxon>Bacteria</taxon>
        <taxon>Pseudomonadati</taxon>
        <taxon>Pseudomonadota</taxon>
        <taxon>Alphaproteobacteria</taxon>
        <taxon>Hyphomicrobiales</taxon>
        <taxon>Rhizobiaceae</taxon>
        <taxon>Sinorhizobium/Ensifer group</taxon>
        <taxon>Sinorhizobium</taxon>
    </lineage>
</organism>
<dbReference type="PRINTS" id="PR00039">
    <property type="entry name" value="HTHLYSR"/>
</dbReference>
<dbReference type="InterPro" id="IPR000847">
    <property type="entry name" value="LysR_HTH_N"/>
</dbReference>
<protein>
    <submittedName>
        <fullName evidence="6">LysR family transcriptional regulator</fullName>
    </submittedName>
</protein>
<evidence type="ECO:0000256" key="3">
    <source>
        <dbReference type="ARBA" id="ARBA00023125"/>
    </source>
</evidence>
<dbReference type="InterPro" id="IPR005119">
    <property type="entry name" value="LysR_subst-bd"/>
</dbReference>
<comment type="similarity">
    <text evidence="1">Belongs to the LysR transcriptional regulatory family.</text>
</comment>
<dbReference type="InterPro" id="IPR036388">
    <property type="entry name" value="WH-like_DNA-bd_sf"/>
</dbReference>
<dbReference type="Gene3D" id="3.40.190.10">
    <property type="entry name" value="Periplasmic binding protein-like II"/>
    <property type="match status" value="1"/>
</dbReference>
<evidence type="ECO:0000256" key="2">
    <source>
        <dbReference type="ARBA" id="ARBA00023015"/>
    </source>
</evidence>
<dbReference type="Gene3D" id="1.10.10.10">
    <property type="entry name" value="Winged helix-like DNA-binding domain superfamily/Winged helix DNA-binding domain"/>
    <property type="match status" value="1"/>
</dbReference>
<evidence type="ECO:0000259" key="5">
    <source>
        <dbReference type="PROSITE" id="PS50931"/>
    </source>
</evidence>
<dbReference type="Proteomes" id="UP001233264">
    <property type="component" value="Plasmid pSkuCCBAU71714a"/>
</dbReference>
<dbReference type="PROSITE" id="PS50931">
    <property type="entry name" value="HTH_LYSR"/>
    <property type="match status" value="1"/>
</dbReference>
<dbReference type="PANTHER" id="PTHR30126">
    <property type="entry name" value="HTH-TYPE TRANSCRIPTIONAL REGULATOR"/>
    <property type="match status" value="1"/>
</dbReference>
<keyword evidence="6" id="KW-0614">Plasmid</keyword>
<name>A0ABY8TEG0_9HYPH</name>
<dbReference type="PANTHER" id="PTHR30126:SF21">
    <property type="entry name" value="TRANSCRIPTIONAL REGULATOR-RELATED"/>
    <property type="match status" value="1"/>
</dbReference>
<dbReference type="SUPFAM" id="SSF46785">
    <property type="entry name" value="Winged helix' DNA-binding domain"/>
    <property type="match status" value="1"/>
</dbReference>
<proteinExistence type="inferred from homology"/>
<keyword evidence="2" id="KW-0805">Transcription regulation</keyword>
<dbReference type="Pfam" id="PF00126">
    <property type="entry name" value="HTH_1"/>
    <property type="match status" value="1"/>
</dbReference>
<reference evidence="6 7" key="1">
    <citation type="submission" date="2023-03" db="EMBL/GenBank/DDBJ databases">
        <authorList>
            <person name="Menendez E."/>
            <person name="Kaur S."/>
            <person name="Flores-Felix J.D."/>
            <person name="diCenzo G.C."/>
            <person name="Peix A."/>
            <person name="Velazquez E."/>
        </authorList>
    </citation>
    <scope>NUCLEOTIDE SEQUENCE [LARGE SCALE GENOMIC DNA]</scope>
    <source>
        <strain evidence="6 7">CCBAU 71714</strain>
        <plasmid evidence="6 7">pSkuCCBAU71714a</plasmid>
    </source>
</reference>
<evidence type="ECO:0000256" key="1">
    <source>
        <dbReference type="ARBA" id="ARBA00009437"/>
    </source>
</evidence>
<dbReference type="Pfam" id="PF03466">
    <property type="entry name" value="LysR_substrate"/>
    <property type="match status" value="1"/>
</dbReference>
<feature type="domain" description="HTH lysR-type" evidence="5">
    <location>
        <begin position="24"/>
        <end position="81"/>
    </location>
</feature>